<dbReference type="PANTHER" id="PTHR45138:SF9">
    <property type="entry name" value="DIGUANYLATE CYCLASE DGCM-RELATED"/>
    <property type="match status" value="1"/>
</dbReference>
<dbReference type="Proteomes" id="UP000287823">
    <property type="component" value="Unassembled WGS sequence"/>
</dbReference>
<dbReference type="PROSITE" id="PS50887">
    <property type="entry name" value="GGDEF"/>
    <property type="match status" value="1"/>
</dbReference>
<dbReference type="EMBL" id="PIPO01000003">
    <property type="protein sequence ID" value="RUO33235.1"/>
    <property type="molecule type" value="Genomic_DNA"/>
</dbReference>
<dbReference type="SUPFAM" id="SSF55073">
    <property type="entry name" value="Nucleotide cyclase"/>
    <property type="match status" value="1"/>
</dbReference>
<dbReference type="InterPro" id="IPR003018">
    <property type="entry name" value="GAF"/>
</dbReference>
<reference evidence="4 5" key="1">
    <citation type="journal article" date="2011" name="Front. Microbiol.">
        <title>Genomic signatures of strain selection and enhancement in Bacillus atrophaeus var. globigii, a historical biowarfare simulant.</title>
        <authorList>
            <person name="Gibbons H.S."/>
            <person name="Broomall S.M."/>
            <person name="McNew L.A."/>
            <person name="Daligault H."/>
            <person name="Chapman C."/>
            <person name="Bruce D."/>
            <person name="Karavis M."/>
            <person name="Krepps M."/>
            <person name="McGregor P.A."/>
            <person name="Hong C."/>
            <person name="Park K.H."/>
            <person name="Akmal A."/>
            <person name="Feldman A."/>
            <person name="Lin J.S."/>
            <person name="Chang W.E."/>
            <person name="Higgs B.W."/>
            <person name="Demirev P."/>
            <person name="Lindquist J."/>
            <person name="Liem A."/>
            <person name="Fochler E."/>
            <person name="Read T.D."/>
            <person name="Tapia R."/>
            <person name="Johnson S."/>
            <person name="Bishop-Lilly K.A."/>
            <person name="Detter C."/>
            <person name="Han C."/>
            <person name="Sozhamannan S."/>
            <person name="Rosenzweig C.N."/>
            <person name="Skowronski E.W."/>
        </authorList>
    </citation>
    <scope>NUCLEOTIDE SEQUENCE [LARGE SCALE GENOMIC DNA]</scope>
    <source>
        <strain evidence="4 5">Y4G10-17</strain>
    </source>
</reference>
<dbReference type="InterPro" id="IPR029016">
    <property type="entry name" value="GAF-like_dom_sf"/>
</dbReference>
<evidence type="ECO:0000313" key="4">
    <source>
        <dbReference type="EMBL" id="RUO33235.1"/>
    </source>
</evidence>
<dbReference type="SMART" id="SM00065">
    <property type="entry name" value="GAF"/>
    <property type="match status" value="1"/>
</dbReference>
<evidence type="ECO:0000259" key="3">
    <source>
        <dbReference type="PROSITE" id="PS50887"/>
    </source>
</evidence>
<keyword evidence="5" id="KW-1185">Reference proteome</keyword>
<feature type="domain" description="GGDEF" evidence="3">
    <location>
        <begin position="361"/>
        <end position="497"/>
    </location>
</feature>
<dbReference type="GO" id="GO:0052621">
    <property type="term" value="F:diguanylate cyclase activity"/>
    <property type="evidence" value="ECO:0007669"/>
    <property type="project" value="UniProtKB-EC"/>
</dbReference>
<dbReference type="GO" id="GO:0005886">
    <property type="term" value="C:plasma membrane"/>
    <property type="evidence" value="ECO:0007669"/>
    <property type="project" value="TreeGrafter"/>
</dbReference>
<dbReference type="RefSeq" id="WP_126798955.1">
    <property type="nucleotide sequence ID" value="NZ_PIPO01000003.1"/>
</dbReference>
<dbReference type="CDD" id="cd01949">
    <property type="entry name" value="GGDEF"/>
    <property type="match status" value="1"/>
</dbReference>
<dbReference type="InterPro" id="IPR043128">
    <property type="entry name" value="Rev_trsase/Diguanyl_cyclase"/>
</dbReference>
<dbReference type="GO" id="GO:0043709">
    <property type="term" value="P:cell adhesion involved in single-species biofilm formation"/>
    <property type="evidence" value="ECO:0007669"/>
    <property type="project" value="TreeGrafter"/>
</dbReference>
<proteinExistence type="predicted"/>
<dbReference type="Gene3D" id="3.30.450.40">
    <property type="match status" value="1"/>
</dbReference>
<dbReference type="NCBIfam" id="TIGR00254">
    <property type="entry name" value="GGDEF"/>
    <property type="match status" value="1"/>
</dbReference>
<dbReference type="Pfam" id="PF00990">
    <property type="entry name" value="GGDEF"/>
    <property type="match status" value="1"/>
</dbReference>
<protein>
    <recommendedName>
        <fullName evidence="1">diguanylate cyclase</fullName>
        <ecNumber evidence="1">2.7.7.65</ecNumber>
    </recommendedName>
</protein>
<dbReference type="InterPro" id="IPR050469">
    <property type="entry name" value="Diguanylate_Cyclase"/>
</dbReference>
<dbReference type="SUPFAM" id="SSF55781">
    <property type="entry name" value="GAF domain-like"/>
    <property type="match status" value="1"/>
</dbReference>
<dbReference type="AlphaFoldDB" id="A0A432WHK4"/>
<evidence type="ECO:0000256" key="1">
    <source>
        <dbReference type="ARBA" id="ARBA00012528"/>
    </source>
</evidence>
<comment type="caution">
    <text evidence="4">The sequence shown here is derived from an EMBL/GenBank/DDBJ whole genome shotgun (WGS) entry which is preliminary data.</text>
</comment>
<evidence type="ECO:0000313" key="5">
    <source>
        <dbReference type="Proteomes" id="UP000287823"/>
    </source>
</evidence>
<evidence type="ECO:0000256" key="2">
    <source>
        <dbReference type="ARBA" id="ARBA00034247"/>
    </source>
</evidence>
<dbReference type="GO" id="GO:1902201">
    <property type="term" value="P:negative regulation of bacterial-type flagellum-dependent cell motility"/>
    <property type="evidence" value="ECO:0007669"/>
    <property type="project" value="TreeGrafter"/>
</dbReference>
<dbReference type="InterPro" id="IPR000160">
    <property type="entry name" value="GGDEF_dom"/>
</dbReference>
<dbReference type="InterPro" id="IPR029787">
    <property type="entry name" value="Nucleotide_cyclase"/>
</dbReference>
<dbReference type="SMART" id="SM00267">
    <property type="entry name" value="GGDEF"/>
    <property type="match status" value="1"/>
</dbReference>
<dbReference type="PANTHER" id="PTHR45138">
    <property type="entry name" value="REGULATORY COMPONENTS OF SENSORY TRANSDUCTION SYSTEM"/>
    <property type="match status" value="1"/>
</dbReference>
<dbReference type="Gene3D" id="3.30.70.270">
    <property type="match status" value="1"/>
</dbReference>
<organism evidence="4 5">
    <name type="scientific">Aliidiomarina soli</name>
    <dbReference type="NCBI Taxonomy" id="1928574"/>
    <lineage>
        <taxon>Bacteria</taxon>
        <taxon>Pseudomonadati</taxon>
        <taxon>Pseudomonadota</taxon>
        <taxon>Gammaproteobacteria</taxon>
        <taxon>Alteromonadales</taxon>
        <taxon>Idiomarinaceae</taxon>
        <taxon>Aliidiomarina</taxon>
    </lineage>
</organism>
<comment type="catalytic activity">
    <reaction evidence="2">
        <text>2 GTP = 3',3'-c-di-GMP + 2 diphosphate</text>
        <dbReference type="Rhea" id="RHEA:24898"/>
        <dbReference type="ChEBI" id="CHEBI:33019"/>
        <dbReference type="ChEBI" id="CHEBI:37565"/>
        <dbReference type="ChEBI" id="CHEBI:58805"/>
        <dbReference type="EC" id="2.7.7.65"/>
    </reaction>
</comment>
<dbReference type="Pfam" id="PF13185">
    <property type="entry name" value="GAF_2"/>
    <property type="match status" value="1"/>
</dbReference>
<dbReference type="EC" id="2.7.7.65" evidence="1"/>
<gene>
    <name evidence="4" type="ORF">CWE14_08410</name>
</gene>
<accession>A0A432WHK4</accession>
<name>A0A432WHK4_9GAMM</name>
<sequence>MDNDLRQLARTLAHGDDFESVVRPLLALIKRVSGLPSVYLTFIDKNAEEQRVLFADNDSAMVIGEGLSVPWKDTLCKRALEEGRYVTNDVPGCWGNVKAAQELGIQTYASVPVHRVDRELFGTLCGASSVDVHVDESVVELLHLCSELIALNLERHSRTLQAEKRATVAEQRLNKVDLASRITSACLAASSLRVAVREVSQLLEQDTAWSKVDAFRVSGDALDNLSDANDHSQLLAQQVLEGDQGALQLIIKQQEQPMLWADAEEQTQALVICSGSQVEALILIFLQADIADCGDSLYLLNSAVNSLSLLAAKLDDHARLEAANQVLQQHALHDVLTGLPNRRYLIEALDDKMSEAERLETPLYIAFIDLDGFKQLNDDYGHDAGDIFLQRFTERLVGVLRGHDLVARYGGDEFVFVGLGSPDDDFSVVSAQLVKRIREATSGNFELPEADLFYRGPSIGVIEWQPGDMHDADVTLSHADAAMYQDKRRRRANPDAS</sequence>